<dbReference type="PANTHER" id="PTHR43266">
    <property type="entry name" value="MACROLIDE-EFFLUX PROTEIN"/>
    <property type="match status" value="1"/>
</dbReference>
<feature type="transmembrane region" description="Helical" evidence="7">
    <location>
        <begin position="298"/>
        <end position="316"/>
    </location>
</feature>
<keyword evidence="3" id="KW-1003">Cell membrane</keyword>
<gene>
    <name evidence="9" type="ORF">KR50_34760</name>
</gene>
<keyword evidence="10" id="KW-1185">Reference proteome</keyword>
<evidence type="ECO:0000256" key="6">
    <source>
        <dbReference type="ARBA" id="ARBA00023136"/>
    </source>
</evidence>
<evidence type="ECO:0000256" key="5">
    <source>
        <dbReference type="ARBA" id="ARBA00022989"/>
    </source>
</evidence>
<feature type="domain" description="Major facilitator superfamily (MFS) profile" evidence="8">
    <location>
        <begin position="23"/>
        <end position="412"/>
    </location>
</feature>
<dbReference type="Gene3D" id="1.20.1250.20">
    <property type="entry name" value="MFS general substrate transporter like domains"/>
    <property type="match status" value="2"/>
</dbReference>
<protein>
    <recommendedName>
        <fullName evidence="8">Major facilitator superfamily (MFS) profile domain-containing protein</fullName>
    </recommendedName>
</protein>
<comment type="subcellular location">
    <subcellularLocation>
        <location evidence="1">Cell membrane</location>
        <topology evidence="1">Multi-pass membrane protein</topology>
    </subcellularLocation>
</comment>
<dbReference type="SUPFAM" id="SSF103473">
    <property type="entry name" value="MFS general substrate transporter"/>
    <property type="match status" value="1"/>
</dbReference>
<feature type="transmembrane region" description="Helical" evidence="7">
    <location>
        <begin position="21"/>
        <end position="44"/>
    </location>
</feature>
<reference evidence="9 10" key="1">
    <citation type="submission" date="2015-01" db="EMBL/GenBank/DDBJ databases">
        <title>Jeotgalibacillus campisalis genome sequencing.</title>
        <authorList>
            <person name="Goh K.M."/>
            <person name="Chan K.-G."/>
            <person name="Yaakop A.S."/>
            <person name="Ee R."/>
            <person name="Gan H.M."/>
            <person name="Chan C.S."/>
        </authorList>
    </citation>
    <scope>NUCLEOTIDE SEQUENCE [LARGE SCALE GENOMIC DNA]</scope>
    <source>
        <strain evidence="9 10">SF-57</strain>
    </source>
</reference>
<dbReference type="InterPro" id="IPR022324">
    <property type="entry name" value="Bacilysin_exporter_BacE_put"/>
</dbReference>
<dbReference type="GO" id="GO:0005886">
    <property type="term" value="C:plasma membrane"/>
    <property type="evidence" value="ECO:0007669"/>
    <property type="project" value="UniProtKB-SubCell"/>
</dbReference>
<accession>A0A0C2VGG2</accession>
<dbReference type="AlphaFoldDB" id="A0A0C2VGG2"/>
<sequence>MMAADWAEGRFSMRKRNWSGWRFPAMLLAATGLSTVGDFVYLVAINLLVFEMTNSAAAVAGLWIAGPAAAIFTRLWAGSLIDRANKRRLMIWTDVIRGVLVALIPFMPSVWAIYGLLWLISMAKSFFSPASLTYITMLVPEEKRKRFNSFYSLTSSGAFVIGPAIAGLLFLVSSIEMVIWFNAATFGLSALILRWLPNVDEEKTAGLNPLSMKAIAEDFTVVMKFGRKQRLFLYVLIFNLFILISTFAMDAQEVVFARQVVGLSEVDYSLLISITGIGAVLGAVAVSSLSEKLSVKQLLGGGFLLVSAGYLIYAFSHSFAMIAAGFILLGFFHAFANTGYTTWYQHMVPISIMGRVTSLYGVAVSLFQILFVLGAGVAADLFSLRLTIIGLAFVCLIAVLGLIRMMLHPENKKVFEVEMKKAG</sequence>
<dbReference type="PROSITE" id="PS50850">
    <property type="entry name" value="MFS"/>
    <property type="match status" value="1"/>
</dbReference>
<dbReference type="PRINTS" id="PR01988">
    <property type="entry name" value="EXPORTERBACE"/>
</dbReference>
<evidence type="ECO:0000256" key="3">
    <source>
        <dbReference type="ARBA" id="ARBA00022475"/>
    </source>
</evidence>
<dbReference type="PANTHER" id="PTHR43266:SF2">
    <property type="entry name" value="MAJOR FACILITATOR SUPERFAMILY (MFS) PROFILE DOMAIN-CONTAINING PROTEIN"/>
    <property type="match status" value="1"/>
</dbReference>
<keyword evidence="2" id="KW-0813">Transport</keyword>
<organism evidence="9 10">
    <name type="scientific">Jeotgalibacillus campisalis</name>
    <dbReference type="NCBI Taxonomy" id="220754"/>
    <lineage>
        <taxon>Bacteria</taxon>
        <taxon>Bacillati</taxon>
        <taxon>Bacillota</taxon>
        <taxon>Bacilli</taxon>
        <taxon>Bacillales</taxon>
        <taxon>Caryophanaceae</taxon>
        <taxon>Jeotgalibacillus</taxon>
    </lineage>
</organism>
<comment type="caution">
    <text evidence="9">The sequence shown here is derived from an EMBL/GenBank/DDBJ whole genome shotgun (WGS) entry which is preliminary data.</text>
</comment>
<evidence type="ECO:0000256" key="7">
    <source>
        <dbReference type="SAM" id="Phobius"/>
    </source>
</evidence>
<dbReference type="InterPro" id="IPR020846">
    <property type="entry name" value="MFS_dom"/>
</dbReference>
<dbReference type="InterPro" id="IPR011701">
    <property type="entry name" value="MFS"/>
</dbReference>
<name>A0A0C2VGG2_9BACL</name>
<dbReference type="PATRIC" id="fig|220754.4.peg.3490"/>
<proteinExistence type="predicted"/>
<feature type="transmembrane region" description="Helical" evidence="7">
    <location>
        <begin position="231"/>
        <end position="248"/>
    </location>
</feature>
<feature type="transmembrane region" description="Helical" evidence="7">
    <location>
        <begin position="268"/>
        <end position="286"/>
    </location>
</feature>
<evidence type="ECO:0000259" key="8">
    <source>
        <dbReference type="PROSITE" id="PS50850"/>
    </source>
</evidence>
<dbReference type="GO" id="GO:0022857">
    <property type="term" value="F:transmembrane transporter activity"/>
    <property type="evidence" value="ECO:0007669"/>
    <property type="project" value="InterPro"/>
</dbReference>
<keyword evidence="4 7" id="KW-0812">Transmembrane</keyword>
<feature type="transmembrane region" description="Helical" evidence="7">
    <location>
        <begin position="322"/>
        <end position="344"/>
    </location>
</feature>
<evidence type="ECO:0000256" key="2">
    <source>
        <dbReference type="ARBA" id="ARBA00022448"/>
    </source>
</evidence>
<keyword evidence="5 7" id="KW-1133">Transmembrane helix</keyword>
<evidence type="ECO:0000256" key="4">
    <source>
        <dbReference type="ARBA" id="ARBA00022692"/>
    </source>
</evidence>
<evidence type="ECO:0000313" key="9">
    <source>
        <dbReference type="EMBL" id="KIL43073.1"/>
    </source>
</evidence>
<feature type="transmembrane region" description="Helical" evidence="7">
    <location>
        <begin position="384"/>
        <end position="403"/>
    </location>
</feature>
<evidence type="ECO:0000256" key="1">
    <source>
        <dbReference type="ARBA" id="ARBA00004651"/>
    </source>
</evidence>
<dbReference type="Proteomes" id="UP000031972">
    <property type="component" value="Unassembled WGS sequence"/>
</dbReference>
<dbReference type="InterPro" id="IPR036259">
    <property type="entry name" value="MFS_trans_sf"/>
</dbReference>
<feature type="transmembrane region" description="Helical" evidence="7">
    <location>
        <begin position="356"/>
        <end position="378"/>
    </location>
</feature>
<feature type="transmembrane region" description="Helical" evidence="7">
    <location>
        <begin position="150"/>
        <end position="172"/>
    </location>
</feature>
<evidence type="ECO:0000313" key="10">
    <source>
        <dbReference type="Proteomes" id="UP000031972"/>
    </source>
</evidence>
<feature type="transmembrane region" description="Helical" evidence="7">
    <location>
        <begin position="56"/>
        <end position="77"/>
    </location>
</feature>
<dbReference type="Pfam" id="PF07690">
    <property type="entry name" value="MFS_1"/>
    <property type="match status" value="2"/>
</dbReference>
<keyword evidence="6 7" id="KW-0472">Membrane</keyword>
<dbReference type="CDD" id="cd06173">
    <property type="entry name" value="MFS_MefA_like"/>
    <property type="match status" value="1"/>
</dbReference>
<dbReference type="EMBL" id="JXRR01000022">
    <property type="protein sequence ID" value="KIL43073.1"/>
    <property type="molecule type" value="Genomic_DNA"/>
</dbReference>